<dbReference type="PATRIC" id="fig|997897.5.peg.2803"/>
<feature type="domain" description="HEPN AbiU2-like" evidence="1">
    <location>
        <begin position="4"/>
        <end position="236"/>
    </location>
</feature>
<proteinExistence type="predicted"/>
<dbReference type="HOGENOM" id="CLU_080447_0_0_9"/>
<comment type="caution">
    <text evidence="2">The sequence shown here is derived from an EMBL/GenBank/DDBJ whole genome shotgun (WGS) entry which is preliminary data.</text>
</comment>
<name>N9ZDW7_9FIRM</name>
<dbReference type="RefSeq" id="WP_002572342.1">
    <property type="nucleotide sequence ID" value="NZ_KB851154.1"/>
</dbReference>
<organism evidence="2 3">
    <name type="scientific">Enterocloster bolteae 90B8</name>
    <dbReference type="NCBI Taxonomy" id="997897"/>
    <lineage>
        <taxon>Bacteria</taxon>
        <taxon>Bacillati</taxon>
        <taxon>Bacillota</taxon>
        <taxon>Clostridia</taxon>
        <taxon>Lachnospirales</taxon>
        <taxon>Lachnospiraceae</taxon>
        <taxon>Enterocloster</taxon>
    </lineage>
</organism>
<evidence type="ECO:0000259" key="1">
    <source>
        <dbReference type="Pfam" id="PF18734"/>
    </source>
</evidence>
<sequence>MAEKEEIINIAEGLWQQALNANSYYLIIKQYNNYFKGYKDEISISSAFYSVAYQAMQDALFIELSKLYDKTTGVINLRYLLKLCEEYKCLPEYREFPDENGIIVNAPYIHKIKTDEEWYFKEYIEQENKFQELFGSSYTDKINKEMRASEYIDFLVKQYNSINTITEKLTRQRNKIYAHNDRELKFNVKECLENNPLRFSDIQILIDYAFDVTRFIIGALTGSEKATAYANIDDWKGTLDYVKLGVKYRDIEIKTQTESFIEEYFTE</sequence>
<evidence type="ECO:0000313" key="3">
    <source>
        <dbReference type="Proteomes" id="UP000013041"/>
    </source>
</evidence>
<evidence type="ECO:0000313" key="2">
    <source>
        <dbReference type="EMBL" id="ENZ38050.1"/>
    </source>
</evidence>
<dbReference type="InterPro" id="IPR040704">
    <property type="entry name" value="HEPN_AbiU2"/>
</dbReference>
<dbReference type="AlphaFoldDB" id="N9ZDW7"/>
<dbReference type="EMBL" id="AGYG01000019">
    <property type="protein sequence ID" value="ENZ38050.1"/>
    <property type="molecule type" value="Genomic_DNA"/>
</dbReference>
<reference evidence="2 3" key="1">
    <citation type="submission" date="2013-01" db="EMBL/GenBank/DDBJ databases">
        <title>The Genome Sequence of Clostridium bolteae 90B8.</title>
        <authorList>
            <consortium name="The Broad Institute Genome Sequencing Platform"/>
            <person name="Earl A."/>
            <person name="Ward D."/>
            <person name="Feldgarden M."/>
            <person name="Gevers D."/>
            <person name="Courvalin P."/>
            <person name="Lambert T."/>
            <person name="Walker B."/>
            <person name="Young S.K."/>
            <person name="Zeng Q."/>
            <person name="Gargeya S."/>
            <person name="Fitzgerald M."/>
            <person name="Haas B."/>
            <person name="Abouelleil A."/>
            <person name="Alvarado L."/>
            <person name="Arachchi H.M."/>
            <person name="Berlin A.M."/>
            <person name="Chapman S.B."/>
            <person name="Dewar J."/>
            <person name="Goldberg J."/>
            <person name="Griggs A."/>
            <person name="Gujja S."/>
            <person name="Hansen M."/>
            <person name="Howarth C."/>
            <person name="Imamovic A."/>
            <person name="Larimer J."/>
            <person name="McCowan C."/>
            <person name="Murphy C."/>
            <person name="Neiman D."/>
            <person name="Pearson M."/>
            <person name="Priest M."/>
            <person name="Roberts A."/>
            <person name="Saif S."/>
            <person name="Shea T."/>
            <person name="Sisk P."/>
            <person name="Sykes S."/>
            <person name="Wortman J."/>
            <person name="Nusbaum C."/>
            <person name="Birren B."/>
        </authorList>
    </citation>
    <scope>NUCLEOTIDE SEQUENCE [LARGE SCALE GENOMIC DNA]</scope>
    <source>
        <strain evidence="2 3">90B8</strain>
    </source>
</reference>
<dbReference type="Pfam" id="PF18734">
    <property type="entry name" value="HEPN_AbiU2"/>
    <property type="match status" value="1"/>
</dbReference>
<protein>
    <recommendedName>
        <fullName evidence="1">HEPN AbiU2-like domain-containing protein</fullName>
    </recommendedName>
</protein>
<dbReference type="Proteomes" id="UP000013041">
    <property type="component" value="Unassembled WGS sequence"/>
</dbReference>
<gene>
    <name evidence="2" type="ORF">HMPREF1097_02632</name>
</gene>
<accession>N9ZDW7</accession>